<dbReference type="AlphaFoldDB" id="A0A498HRT7"/>
<keyword evidence="3" id="KW-0223">Dioxygenase</keyword>
<keyword evidence="3" id="KW-0560">Oxidoreductase</keyword>
<comment type="similarity">
    <text evidence="1">Belongs to the carotenoid oxygenase family.</text>
</comment>
<evidence type="ECO:0000313" key="6">
    <source>
        <dbReference type="EMBL" id="RXH72672.1"/>
    </source>
</evidence>
<dbReference type="PANTHER" id="PTHR10543:SF111">
    <property type="entry name" value="CAROTENOID 9,10(9',10')-CLEAVAGE DIOXYGENASE 1-LIKE"/>
    <property type="match status" value="1"/>
</dbReference>
<dbReference type="PANTHER" id="PTHR10543">
    <property type="entry name" value="BETA-CAROTENE DIOXYGENASE"/>
    <property type="match status" value="1"/>
</dbReference>
<comment type="caution">
    <text evidence="6">The sequence shown here is derived from an EMBL/GenBank/DDBJ whole genome shotgun (WGS) entry which is preliminary data.</text>
</comment>
<proteinExistence type="inferred from homology"/>
<reference evidence="6 7" key="1">
    <citation type="submission" date="2018-10" db="EMBL/GenBank/DDBJ databases">
        <title>A high-quality apple genome assembly.</title>
        <authorList>
            <person name="Hu J."/>
        </authorList>
    </citation>
    <scope>NUCLEOTIDE SEQUENCE [LARGE SCALE GENOMIC DNA]</scope>
    <source>
        <strain evidence="7">cv. HFTH1</strain>
        <tissue evidence="6">Young leaf</tissue>
    </source>
</reference>
<protein>
    <submittedName>
        <fullName evidence="6">Uncharacterized protein</fullName>
    </submittedName>
</protein>
<comment type="cofactor">
    <cofactor evidence="5">
        <name>Fe(2+)</name>
        <dbReference type="ChEBI" id="CHEBI:29033"/>
    </cofactor>
    <text evidence="5">Binds 1 Fe(2+) ion per subunit.</text>
</comment>
<name>A0A498HRT7_MALDO</name>
<evidence type="ECO:0000256" key="2">
    <source>
        <dbReference type="ARBA" id="ARBA00022723"/>
    </source>
</evidence>
<evidence type="ECO:0000256" key="5">
    <source>
        <dbReference type="PIRSR" id="PIRSR604294-1"/>
    </source>
</evidence>
<evidence type="ECO:0000256" key="1">
    <source>
        <dbReference type="ARBA" id="ARBA00006787"/>
    </source>
</evidence>
<dbReference type="Pfam" id="PF03055">
    <property type="entry name" value="RPE65"/>
    <property type="match status" value="2"/>
</dbReference>
<sequence>MPLQLKCSALKKKPSVSKNLCYLNTLSSAFMNKIQPFMMGKMEQVIPMQIDVTKTFKNTSGKVLDFLVDSMFEFVDQEFLPSQSNFGPVNELGGEVAVTSGIRGKIPDDFPEGIYIRNGSEGLVILGFDAVKPFMEIGIISADGKELIHKADLKLNRCSLCHELGVTEMYNVIMDFPLTLDINRLVNGGPLVEYNHEGCARIGVMPRYGDADSVRWFKVEPNCTFHIINSFEDGDEVVVWACKALDSVIPGPDMALNQFGWLPRKLKPTSTSKENDISPDEGNLLSHAYEWRLNMQSGEVNEKCLAGKRLSMDFPMINGAFSGYKNRYGYAQVVDSVASSASEPAGVSSISEGQLEEEIKVENHMFEENSFCSGASFVPNRRGLEEDDGWVITFVHNEDTNISQVYVIDTKKISSEPVAKITLPCRVPYGFHGAFKPISSSTFNHLKTSLSLTVKPLLKELEKFPLIKVDVSKNMKNASGKLLDALMNSMFQFVDQPLLPSQENFAPVEEIGDLVEVICTEGEIPADFSEGVFIRNGNNPLFGGLKSAVSIFGQSNQTWVDGEGMLHAVYFKKDPNGSWIVSYKNRYVETETFKLEKQMNNKPCFLPVLEGDASAVLAAQLLNVLRFGTVNKYFSNTNVFEHSGRVYSITEDHLPQEVDISTLETLSDWDVNGAWDRPFTSHPKKAPGSGELVMMGTAAKKPYYVLGVISADGKKLHKADLKFKRSVLSHDIGVTQKYNVIIDHPLTMDIKRLVMGGPLMKYEKEGYARIGVMPRYGNAESVKWFVVQTNCTFHFLNCFEEDNEVVVVRGCRALTSLIPGPDERVGNFGNKFEWFSKGFNFAHHDDSAADDDAGTGYFFARVYEWRLNMVSGEVEEEKNLTGTEFAMEFPFINERYTGLKHKYGYTQVIDSVASSNSGLGKFGALAKLYLDDQSHSTPSGDQEERCSDQQWIKVEYHKFEENNFCSGSVFVPRHGGIEEDDGWIVTFVHNENTHVTQVHVIDAMKFQSEPIVKITLPQRVPYGFHGTFVSMLN</sequence>
<organism evidence="6 7">
    <name type="scientific">Malus domestica</name>
    <name type="common">Apple</name>
    <name type="synonym">Pyrus malus</name>
    <dbReference type="NCBI Taxonomy" id="3750"/>
    <lineage>
        <taxon>Eukaryota</taxon>
        <taxon>Viridiplantae</taxon>
        <taxon>Streptophyta</taxon>
        <taxon>Embryophyta</taxon>
        <taxon>Tracheophyta</taxon>
        <taxon>Spermatophyta</taxon>
        <taxon>Magnoliopsida</taxon>
        <taxon>eudicotyledons</taxon>
        <taxon>Gunneridae</taxon>
        <taxon>Pentapetalae</taxon>
        <taxon>rosids</taxon>
        <taxon>fabids</taxon>
        <taxon>Rosales</taxon>
        <taxon>Rosaceae</taxon>
        <taxon>Amygdaloideae</taxon>
        <taxon>Maleae</taxon>
        <taxon>Malus</taxon>
    </lineage>
</organism>
<dbReference type="EMBL" id="RDQH01000341">
    <property type="protein sequence ID" value="RXH72672.1"/>
    <property type="molecule type" value="Genomic_DNA"/>
</dbReference>
<feature type="binding site" evidence="5">
    <location>
        <position position="794"/>
    </location>
    <ligand>
        <name>Fe cation</name>
        <dbReference type="ChEBI" id="CHEBI:24875"/>
        <note>catalytic</note>
    </ligand>
</feature>
<evidence type="ECO:0000313" key="7">
    <source>
        <dbReference type="Proteomes" id="UP000290289"/>
    </source>
</evidence>
<keyword evidence="2 5" id="KW-0479">Metal-binding</keyword>
<keyword evidence="7" id="KW-1185">Reference proteome</keyword>
<feature type="binding site" evidence="5">
    <location>
        <position position="1025"/>
    </location>
    <ligand>
        <name>Fe cation</name>
        <dbReference type="ChEBI" id="CHEBI:24875"/>
        <note>catalytic</note>
    </ligand>
</feature>
<dbReference type="STRING" id="3750.A0A498HRT7"/>
<dbReference type="GO" id="GO:0046872">
    <property type="term" value="F:metal ion binding"/>
    <property type="evidence" value="ECO:0007669"/>
    <property type="project" value="UniProtKB-KW"/>
</dbReference>
<evidence type="ECO:0000256" key="4">
    <source>
        <dbReference type="ARBA" id="ARBA00023004"/>
    </source>
</evidence>
<dbReference type="GO" id="GO:0009570">
    <property type="term" value="C:chloroplast stroma"/>
    <property type="evidence" value="ECO:0007669"/>
    <property type="project" value="TreeGrafter"/>
</dbReference>
<accession>A0A498HRT7</accession>
<feature type="binding site" evidence="5">
    <location>
        <position position="730"/>
    </location>
    <ligand>
        <name>Fe cation</name>
        <dbReference type="ChEBI" id="CHEBI:24875"/>
        <note>catalytic</note>
    </ligand>
</feature>
<gene>
    <name evidence="6" type="ORF">DVH24_012356</name>
</gene>
<dbReference type="Proteomes" id="UP000290289">
    <property type="component" value="Chromosome 15"/>
</dbReference>
<keyword evidence="4 5" id="KW-0408">Iron</keyword>
<dbReference type="InterPro" id="IPR004294">
    <property type="entry name" value="Carotenoid_Oase"/>
</dbReference>
<dbReference type="GO" id="GO:0016121">
    <property type="term" value="P:carotene catabolic process"/>
    <property type="evidence" value="ECO:0007669"/>
    <property type="project" value="TreeGrafter"/>
</dbReference>
<dbReference type="GO" id="GO:0010436">
    <property type="term" value="F:carotenoid dioxygenase activity"/>
    <property type="evidence" value="ECO:0007669"/>
    <property type="project" value="TreeGrafter"/>
</dbReference>
<feature type="binding site" evidence="5">
    <location>
        <position position="682"/>
    </location>
    <ligand>
        <name>Fe cation</name>
        <dbReference type="ChEBI" id="CHEBI:24875"/>
        <note>catalytic</note>
    </ligand>
</feature>
<evidence type="ECO:0000256" key="3">
    <source>
        <dbReference type="ARBA" id="ARBA00022964"/>
    </source>
</evidence>